<feature type="domain" description="Polymerase nucleotidyl transferase" evidence="1">
    <location>
        <begin position="12"/>
        <end position="57"/>
    </location>
</feature>
<dbReference type="Gene3D" id="3.30.460.10">
    <property type="entry name" value="Beta Polymerase, domain 2"/>
    <property type="match status" value="1"/>
</dbReference>
<comment type="caution">
    <text evidence="2">The sequence shown here is derived from an EMBL/GenBank/DDBJ whole genome shotgun (WGS) entry which is preliminary data.</text>
</comment>
<dbReference type="CDD" id="cd05403">
    <property type="entry name" value="NT_KNTase_like"/>
    <property type="match status" value="1"/>
</dbReference>
<organism evidence="2 3">
    <name type="scientific">Xylanibacter ruminicola</name>
    <name type="common">Prevotella ruminicola</name>
    <dbReference type="NCBI Taxonomy" id="839"/>
    <lineage>
        <taxon>Bacteria</taxon>
        <taxon>Pseudomonadati</taxon>
        <taxon>Bacteroidota</taxon>
        <taxon>Bacteroidia</taxon>
        <taxon>Bacteroidales</taxon>
        <taxon>Prevotellaceae</taxon>
        <taxon>Xylanibacter</taxon>
    </lineage>
</organism>
<dbReference type="InterPro" id="IPR043519">
    <property type="entry name" value="NT_sf"/>
</dbReference>
<dbReference type="EMBL" id="SUYC01000004">
    <property type="protein sequence ID" value="MBE6270159.1"/>
    <property type="molecule type" value="Genomic_DNA"/>
</dbReference>
<accession>A0A9D5P3R0</accession>
<name>A0A9D5P3R0_XYLRU</name>
<proteinExistence type="predicted"/>
<protein>
    <submittedName>
        <fullName evidence="2">Nucleotidyltransferase domain-containing protein</fullName>
    </submittedName>
</protein>
<dbReference type="Pfam" id="PF01909">
    <property type="entry name" value="NTP_transf_2"/>
    <property type="match status" value="1"/>
</dbReference>
<dbReference type="SUPFAM" id="SSF81301">
    <property type="entry name" value="Nucleotidyltransferase"/>
    <property type="match status" value="1"/>
</dbReference>
<evidence type="ECO:0000313" key="2">
    <source>
        <dbReference type="EMBL" id="MBE6270159.1"/>
    </source>
</evidence>
<sequence>MSNNKVIDSIKQVAERVLPKGSLLYLYGSRARGDWHDGSDWDLLLILDKPQLEHEDFNRYSYPFVEMGWEIGEDIRPHAYTKQEWFNGPHAMFYYNVEEDKQVLYGTK</sequence>
<dbReference type="Proteomes" id="UP000806522">
    <property type="component" value="Unassembled WGS sequence"/>
</dbReference>
<evidence type="ECO:0000313" key="3">
    <source>
        <dbReference type="Proteomes" id="UP000806522"/>
    </source>
</evidence>
<reference evidence="2" key="1">
    <citation type="submission" date="2019-04" db="EMBL/GenBank/DDBJ databases">
        <title>Evolution of Biomass-Degrading Anaerobic Consortia Revealed by Metagenomics.</title>
        <authorList>
            <person name="Peng X."/>
        </authorList>
    </citation>
    <scope>NUCLEOTIDE SEQUENCE</scope>
    <source>
        <strain evidence="2">SIG140</strain>
    </source>
</reference>
<dbReference type="InterPro" id="IPR002934">
    <property type="entry name" value="Polymerase_NTP_transf_dom"/>
</dbReference>
<evidence type="ECO:0000259" key="1">
    <source>
        <dbReference type="Pfam" id="PF01909"/>
    </source>
</evidence>
<gene>
    <name evidence="2" type="ORF">E7101_04335</name>
</gene>
<dbReference type="GO" id="GO:0016779">
    <property type="term" value="F:nucleotidyltransferase activity"/>
    <property type="evidence" value="ECO:0007669"/>
    <property type="project" value="InterPro"/>
</dbReference>
<dbReference type="AlphaFoldDB" id="A0A9D5P3R0"/>